<gene>
    <name evidence="2" type="ORF">OVA965_LOCUS13862</name>
    <name evidence="3" type="ORF">TMI583_LOCUS13866</name>
</gene>
<dbReference type="Proteomes" id="UP000682733">
    <property type="component" value="Unassembled WGS sequence"/>
</dbReference>
<protein>
    <submittedName>
        <fullName evidence="2">Uncharacterized protein</fullName>
    </submittedName>
</protein>
<proteinExistence type="predicted"/>
<dbReference type="EMBL" id="CAJNOK010005867">
    <property type="protein sequence ID" value="CAF0986640.1"/>
    <property type="molecule type" value="Genomic_DNA"/>
</dbReference>
<dbReference type="Proteomes" id="UP000677228">
    <property type="component" value="Unassembled WGS sequence"/>
</dbReference>
<name>A0A8S2DUQ9_9BILA</name>
<dbReference type="EMBL" id="CAJOBA010005875">
    <property type="protein sequence ID" value="CAF3756950.1"/>
    <property type="molecule type" value="Genomic_DNA"/>
</dbReference>
<evidence type="ECO:0000313" key="4">
    <source>
        <dbReference type="Proteomes" id="UP000677228"/>
    </source>
</evidence>
<organism evidence="2 4">
    <name type="scientific">Didymodactylos carnosus</name>
    <dbReference type="NCBI Taxonomy" id="1234261"/>
    <lineage>
        <taxon>Eukaryota</taxon>
        <taxon>Metazoa</taxon>
        <taxon>Spiralia</taxon>
        <taxon>Gnathifera</taxon>
        <taxon>Rotifera</taxon>
        <taxon>Eurotatoria</taxon>
        <taxon>Bdelloidea</taxon>
        <taxon>Philodinida</taxon>
        <taxon>Philodinidae</taxon>
        <taxon>Didymodactylos</taxon>
    </lineage>
</organism>
<dbReference type="AlphaFoldDB" id="A0A8S2DUQ9"/>
<evidence type="ECO:0000313" key="2">
    <source>
        <dbReference type="EMBL" id="CAF0986640.1"/>
    </source>
</evidence>
<feature type="compositionally biased region" description="Basic and acidic residues" evidence="1">
    <location>
        <begin position="133"/>
        <end position="155"/>
    </location>
</feature>
<sequence length="155" mass="17724">MHHTIQLFDALYQRYIDLDEEYFEEIREHLLLSFQTLSSNVLKFRLVKNYVDSSPTDGSYDNQDGIELDDQTISHRGTEAMEQDLQETASLETFKLKEEYLKEELFSESVFGESITCHEMSPSISGAPGKKTRGNDPKPPEAHIDATTDNLKTSD</sequence>
<feature type="region of interest" description="Disordered" evidence="1">
    <location>
        <begin position="119"/>
        <end position="155"/>
    </location>
</feature>
<evidence type="ECO:0000313" key="3">
    <source>
        <dbReference type="EMBL" id="CAF3756950.1"/>
    </source>
</evidence>
<evidence type="ECO:0000256" key="1">
    <source>
        <dbReference type="SAM" id="MobiDB-lite"/>
    </source>
</evidence>
<accession>A0A8S2DUQ9</accession>
<reference evidence="2" key="1">
    <citation type="submission" date="2021-02" db="EMBL/GenBank/DDBJ databases">
        <authorList>
            <person name="Nowell W R."/>
        </authorList>
    </citation>
    <scope>NUCLEOTIDE SEQUENCE</scope>
</reference>
<comment type="caution">
    <text evidence="2">The sequence shown here is derived from an EMBL/GenBank/DDBJ whole genome shotgun (WGS) entry which is preliminary data.</text>
</comment>